<name>A0ABN1LRW9_9ALTE</name>
<protein>
    <recommendedName>
        <fullName evidence="3">Tetratricopeptide repeat protein</fullName>
    </recommendedName>
</protein>
<accession>A0ABN1LRW9</accession>
<keyword evidence="2" id="KW-1185">Reference proteome</keyword>
<organism evidence="1 2">
    <name type="scientific">Aliiglaciecola litoralis</name>
    <dbReference type="NCBI Taxonomy" id="582857"/>
    <lineage>
        <taxon>Bacteria</taxon>
        <taxon>Pseudomonadati</taxon>
        <taxon>Pseudomonadota</taxon>
        <taxon>Gammaproteobacteria</taxon>
        <taxon>Alteromonadales</taxon>
        <taxon>Alteromonadaceae</taxon>
        <taxon>Aliiglaciecola</taxon>
    </lineage>
</organism>
<dbReference type="InterPro" id="IPR011990">
    <property type="entry name" value="TPR-like_helical_dom_sf"/>
</dbReference>
<evidence type="ECO:0008006" key="3">
    <source>
        <dbReference type="Google" id="ProtNLM"/>
    </source>
</evidence>
<evidence type="ECO:0000313" key="1">
    <source>
        <dbReference type="EMBL" id="GAA0859566.1"/>
    </source>
</evidence>
<dbReference type="EMBL" id="BAAAFD010000012">
    <property type="protein sequence ID" value="GAA0859566.1"/>
    <property type="molecule type" value="Genomic_DNA"/>
</dbReference>
<dbReference type="PROSITE" id="PS51257">
    <property type="entry name" value="PROKAR_LIPOPROTEIN"/>
    <property type="match status" value="1"/>
</dbReference>
<dbReference type="Proteomes" id="UP001500359">
    <property type="component" value="Unassembled WGS sequence"/>
</dbReference>
<evidence type="ECO:0000313" key="2">
    <source>
        <dbReference type="Proteomes" id="UP001500359"/>
    </source>
</evidence>
<dbReference type="InterPro" id="IPR019734">
    <property type="entry name" value="TPR_rpt"/>
</dbReference>
<comment type="caution">
    <text evidence="1">The sequence shown here is derived from an EMBL/GenBank/DDBJ whole genome shotgun (WGS) entry which is preliminary data.</text>
</comment>
<dbReference type="SMART" id="SM00028">
    <property type="entry name" value="TPR"/>
    <property type="match status" value="4"/>
</dbReference>
<dbReference type="PANTHER" id="PTHR12558:SF13">
    <property type="entry name" value="CELL DIVISION CYCLE PROTEIN 27 HOMOLOG"/>
    <property type="match status" value="1"/>
</dbReference>
<reference evidence="1 2" key="1">
    <citation type="journal article" date="2019" name="Int. J. Syst. Evol. Microbiol.">
        <title>The Global Catalogue of Microorganisms (GCM) 10K type strain sequencing project: providing services to taxonomists for standard genome sequencing and annotation.</title>
        <authorList>
            <consortium name="The Broad Institute Genomics Platform"/>
            <consortium name="The Broad Institute Genome Sequencing Center for Infectious Disease"/>
            <person name="Wu L."/>
            <person name="Ma J."/>
        </authorList>
    </citation>
    <scope>NUCLEOTIDE SEQUENCE [LARGE SCALE GENOMIC DNA]</scope>
    <source>
        <strain evidence="1 2">JCM 15896</strain>
    </source>
</reference>
<dbReference type="RefSeq" id="WP_343862077.1">
    <property type="nucleotide sequence ID" value="NZ_BAAAFD010000012.1"/>
</dbReference>
<proteinExistence type="predicted"/>
<gene>
    <name evidence="1" type="ORF">GCM10009114_33520</name>
</gene>
<sequence length="398" mass="45376">MQKEINHLSLSRCVLLFIILLSGCQSSNQPLTTSEPTQPKATLNWQIPELPKMPVHSVDDIFALSREQQQHFLNYYYAPENQTVAEHKRLFNYLESILSGFDYRGDTLIARNALEDQNGNCMSLAIVTSALAKLVGLDVRYQRVNSAPIYQRFNNVMTLSSHVRTHLYQPKIPSAPNEIVIVRAKLVIDYFPENTNVSGDFIEAHDFLSMYYQNMAGDAMVKNDHATAYANLSAAMKIDPNNSETLNTLAVLHKSRGAQQVAERIYQYALAENASSVNLLSNYAILLEEQGRTKEWQALQDRLTEVEDDNPYRWYDVANRQFSKQNFAIALKYYKRSIEVAPYLHEGYFGLAKTYYQIGMLEQAADMMKKASELAFTPNDEYLYQAKLKVLSAKESDS</sequence>
<dbReference type="Gene3D" id="1.25.40.10">
    <property type="entry name" value="Tetratricopeptide repeat domain"/>
    <property type="match status" value="2"/>
</dbReference>
<dbReference type="SUPFAM" id="SSF48452">
    <property type="entry name" value="TPR-like"/>
    <property type="match status" value="1"/>
</dbReference>
<dbReference type="PANTHER" id="PTHR12558">
    <property type="entry name" value="CELL DIVISION CYCLE 16,23,27"/>
    <property type="match status" value="1"/>
</dbReference>